<keyword evidence="2" id="KW-0963">Cytoplasm</keyword>
<dbReference type="GO" id="GO:0032993">
    <property type="term" value="C:protein-DNA complex"/>
    <property type="evidence" value="ECO:0007669"/>
    <property type="project" value="TreeGrafter"/>
</dbReference>
<keyword evidence="7" id="KW-0804">Transcription</keyword>
<evidence type="ECO:0000256" key="4">
    <source>
        <dbReference type="ARBA" id="ARBA00023012"/>
    </source>
</evidence>
<dbReference type="Gene3D" id="3.40.50.2300">
    <property type="match status" value="1"/>
</dbReference>
<evidence type="ECO:0000256" key="3">
    <source>
        <dbReference type="ARBA" id="ARBA00022553"/>
    </source>
</evidence>
<dbReference type="InterPro" id="IPR036388">
    <property type="entry name" value="WH-like_DNA-bd_sf"/>
</dbReference>
<evidence type="ECO:0000259" key="10">
    <source>
        <dbReference type="PROSITE" id="PS50110"/>
    </source>
</evidence>
<evidence type="ECO:0000313" key="12">
    <source>
        <dbReference type="EMBL" id="ADJ24730.1"/>
    </source>
</evidence>
<dbReference type="CDD" id="cd00383">
    <property type="entry name" value="trans_reg_C"/>
    <property type="match status" value="1"/>
</dbReference>
<keyword evidence="13" id="KW-1185">Reference proteome</keyword>
<protein>
    <submittedName>
        <fullName evidence="12">Two component transcriptional regulator, winged helix family</fullName>
    </submittedName>
</protein>
<evidence type="ECO:0000256" key="5">
    <source>
        <dbReference type="ARBA" id="ARBA00023015"/>
    </source>
</evidence>
<dbReference type="InterPro" id="IPR001867">
    <property type="entry name" value="OmpR/PhoB-type_DNA-bd"/>
</dbReference>
<evidence type="ECO:0000313" key="13">
    <source>
        <dbReference type="Proteomes" id="UP000002033"/>
    </source>
</evidence>
<keyword evidence="4" id="KW-0902">Two-component regulatory system</keyword>
<dbReference type="GO" id="GO:0005829">
    <property type="term" value="C:cytosol"/>
    <property type="evidence" value="ECO:0007669"/>
    <property type="project" value="TreeGrafter"/>
</dbReference>
<evidence type="ECO:0000256" key="2">
    <source>
        <dbReference type="ARBA" id="ARBA00022490"/>
    </source>
</evidence>
<proteinExistence type="predicted"/>
<dbReference type="PANTHER" id="PTHR48111">
    <property type="entry name" value="REGULATOR OF RPOS"/>
    <property type="match status" value="1"/>
</dbReference>
<evidence type="ECO:0000256" key="8">
    <source>
        <dbReference type="PROSITE-ProRule" id="PRU00169"/>
    </source>
</evidence>
<accession>D8JV76</accession>
<feature type="DNA-binding region" description="OmpR/PhoB-type" evidence="9">
    <location>
        <begin position="128"/>
        <end position="227"/>
    </location>
</feature>
<dbReference type="RefSeq" id="WP_013216889.1">
    <property type="nucleotide sequence ID" value="NC_014313.1"/>
</dbReference>
<dbReference type="GO" id="GO:0000156">
    <property type="term" value="F:phosphorelay response regulator activity"/>
    <property type="evidence" value="ECO:0007669"/>
    <property type="project" value="TreeGrafter"/>
</dbReference>
<dbReference type="GO" id="GO:0042802">
    <property type="term" value="F:identical protein binding"/>
    <property type="evidence" value="ECO:0007669"/>
    <property type="project" value="UniProtKB-ARBA"/>
</dbReference>
<dbReference type="OrthoDB" id="9802426at2"/>
<dbReference type="EMBL" id="CP002083">
    <property type="protein sequence ID" value="ADJ24730.1"/>
    <property type="molecule type" value="Genomic_DNA"/>
</dbReference>
<organism evidence="12 13">
    <name type="scientific">Hyphomicrobium denitrificans (strain ATCC 51888 / DSM 1869 / NCIMB 11706 / TK 0415)</name>
    <dbReference type="NCBI Taxonomy" id="582899"/>
    <lineage>
        <taxon>Bacteria</taxon>
        <taxon>Pseudomonadati</taxon>
        <taxon>Pseudomonadota</taxon>
        <taxon>Alphaproteobacteria</taxon>
        <taxon>Hyphomicrobiales</taxon>
        <taxon>Hyphomicrobiaceae</taxon>
        <taxon>Hyphomicrobium</taxon>
    </lineage>
</organism>
<dbReference type="AlphaFoldDB" id="D8JV76"/>
<feature type="modified residue" description="4-aspartylphosphate" evidence="8">
    <location>
        <position position="54"/>
    </location>
</feature>
<dbReference type="InterPro" id="IPR039420">
    <property type="entry name" value="WalR-like"/>
</dbReference>
<dbReference type="Pfam" id="PF00486">
    <property type="entry name" value="Trans_reg_C"/>
    <property type="match status" value="1"/>
</dbReference>
<dbReference type="InterPro" id="IPR001789">
    <property type="entry name" value="Sig_transdc_resp-reg_receiver"/>
</dbReference>
<dbReference type="SUPFAM" id="SSF52172">
    <property type="entry name" value="CheY-like"/>
    <property type="match status" value="1"/>
</dbReference>
<dbReference type="PROSITE" id="PS51755">
    <property type="entry name" value="OMPR_PHOB"/>
    <property type="match status" value="1"/>
</dbReference>
<dbReference type="FunFam" id="3.40.50.2300:FF:000021">
    <property type="entry name" value="Two-component system response regulator KdpE"/>
    <property type="match status" value="1"/>
</dbReference>
<evidence type="ECO:0000259" key="11">
    <source>
        <dbReference type="PROSITE" id="PS51755"/>
    </source>
</evidence>
<evidence type="ECO:0000256" key="6">
    <source>
        <dbReference type="ARBA" id="ARBA00023125"/>
    </source>
</evidence>
<dbReference type="GO" id="GO:0000987">
    <property type="term" value="F:cis-regulatory region sequence-specific DNA binding"/>
    <property type="evidence" value="ECO:0007669"/>
    <property type="project" value="UniProtKB-ARBA"/>
</dbReference>
<dbReference type="SMART" id="SM00862">
    <property type="entry name" value="Trans_reg_C"/>
    <property type="match status" value="1"/>
</dbReference>
<dbReference type="GO" id="GO:0045893">
    <property type="term" value="P:positive regulation of DNA-templated transcription"/>
    <property type="evidence" value="ECO:0007669"/>
    <property type="project" value="UniProtKB-ARBA"/>
</dbReference>
<keyword evidence="5" id="KW-0805">Transcription regulation</keyword>
<dbReference type="Pfam" id="PF00072">
    <property type="entry name" value="Response_reg"/>
    <property type="match status" value="1"/>
</dbReference>
<dbReference type="KEGG" id="hdn:Hden_2935"/>
<dbReference type="SMART" id="SM00448">
    <property type="entry name" value="REC"/>
    <property type="match status" value="1"/>
</dbReference>
<name>D8JV76_HYPDA</name>
<dbReference type="STRING" id="582899.Hden_2935"/>
<evidence type="ECO:0000256" key="1">
    <source>
        <dbReference type="ARBA" id="ARBA00004496"/>
    </source>
</evidence>
<evidence type="ECO:0000256" key="7">
    <source>
        <dbReference type="ARBA" id="ARBA00023163"/>
    </source>
</evidence>
<dbReference type="HOGENOM" id="CLU_000445_30_8_5"/>
<dbReference type="Gene3D" id="1.10.10.10">
    <property type="entry name" value="Winged helix-like DNA-binding domain superfamily/Winged helix DNA-binding domain"/>
    <property type="match status" value="1"/>
</dbReference>
<dbReference type="PANTHER" id="PTHR48111:SF50">
    <property type="entry name" value="KDP OPERON TRANSCRIPTIONAL REGULATORY PROTEIN KDPE"/>
    <property type="match status" value="1"/>
</dbReference>
<dbReference type="eggNOG" id="COG0745">
    <property type="taxonomic scope" value="Bacteria"/>
</dbReference>
<dbReference type="PROSITE" id="PS50110">
    <property type="entry name" value="RESPONSE_REGULATORY"/>
    <property type="match status" value="1"/>
</dbReference>
<sequence>MTGSRILVVDDEPQILRFLKPSLTAAGYEVVVATTGKEALKAAATQSPDIILLDLGLPDMDGKDVIRELRGWSKTPILVLSARDRESEKIAAFDLGADDYVNKPFGIGELTARLRTALRHAAQQASEQTHLKSGALEVDVLAHTVTLNGAAVKLTPKEFDLLAILVRNAGRLLTHRQLLAAVWGAAHTEDLQYLRVFVGQLRQKLKASPDAPEFIVTEPGIGYRLQIDVS</sequence>
<dbReference type="InterPro" id="IPR011006">
    <property type="entry name" value="CheY-like_superfamily"/>
</dbReference>
<gene>
    <name evidence="12" type="ordered locus">Hden_2935</name>
</gene>
<evidence type="ECO:0000256" key="9">
    <source>
        <dbReference type="PROSITE-ProRule" id="PRU01091"/>
    </source>
</evidence>
<dbReference type="Proteomes" id="UP000002033">
    <property type="component" value="Chromosome"/>
</dbReference>
<feature type="domain" description="Response regulatory" evidence="10">
    <location>
        <begin position="5"/>
        <end position="118"/>
    </location>
</feature>
<dbReference type="Gene3D" id="6.10.250.690">
    <property type="match status" value="1"/>
</dbReference>
<reference evidence="13" key="1">
    <citation type="journal article" date="2011" name="J. Bacteriol.">
        <title>Genome sequences of eight morphologically diverse alphaproteobacteria.</title>
        <authorList>
            <consortium name="US DOE Joint Genome Institute"/>
            <person name="Brown P.J."/>
            <person name="Kysela D.T."/>
            <person name="Buechlein A."/>
            <person name="Hemmerich C."/>
            <person name="Brun Y.V."/>
        </authorList>
    </citation>
    <scope>NUCLEOTIDE SEQUENCE [LARGE SCALE GENOMIC DNA]</scope>
    <source>
        <strain evidence="13">ATCC 51888 / DSM 1869 / NCIB 11706 / TK 0415</strain>
    </source>
</reference>
<feature type="domain" description="OmpR/PhoB-type" evidence="11">
    <location>
        <begin position="128"/>
        <end position="227"/>
    </location>
</feature>
<dbReference type="CDD" id="cd17620">
    <property type="entry name" value="REC_OmpR_KdpE-like"/>
    <property type="match status" value="1"/>
</dbReference>
<keyword evidence="6 9" id="KW-0238">DNA-binding</keyword>
<comment type="subcellular location">
    <subcellularLocation>
        <location evidence="1">Cytoplasm</location>
    </subcellularLocation>
</comment>
<keyword evidence="3 8" id="KW-0597">Phosphoprotein</keyword>